<dbReference type="Proteomes" id="UP000605670">
    <property type="component" value="Unassembled WGS sequence"/>
</dbReference>
<dbReference type="RefSeq" id="WP_229735270.1">
    <property type="nucleotide sequence ID" value="NZ_BAABKH010000014.1"/>
</dbReference>
<dbReference type="PROSITE" id="PS51296">
    <property type="entry name" value="RIESKE"/>
    <property type="match status" value="1"/>
</dbReference>
<protein>
    <submittedName>
        <fullName evidence="8">Nitrite reductase small subunit</fullName>
    </submittedName>
</protein>
<accession>A0A917F7A4</accession>
<dbReference type="EMBL" id="BMEM01000004">
    <property type="protein sequence ID" value="GGF57465.1"/>
    <property type="molecule type" value="Genomic_DNA"/>
</dbReference>
<keyword evidence="4" id="KW-0408">Iron</keyword>
<evidence type="ECO:0000256" key="6">
    <source>
        <dbReference type="ARBA" id="ARBA00023063"/>
    </source>
</evidence>
<dbReference type="InterPro" id="IPR017941">
    <property type="entry name" value="Rieske_2Fe-2S"/>
</dbReference>
<dbReference type="GO" id="GO:0008942">
    <property type="term" value="F:nitrite reductase [NAD(P)H] activity"/>
    <property type="evidence" value="ECO:0007669"/>
    <property type="project" value="InterPro"/>
</dbReference>
<keyword evidence="1" id="KW-0001">2Fe-2S</keyword>
<evidence type="ECO:0000256" key="3">
    <source>
        <dbReference type="ARBA" id="ARBA00023002"/>
    </source>
</evidence>
<dbReference type="PANTHER" id="PTHR40562:SF1">
    <property type="entry name" value="NITRITE REDUCTASE (NADH) SMALL SUBUNIT"/>
    <property type="match status" value="1"/>
</dbReference>
<gene>
    <name evidence="8" type="primary">nasD</name>
    <name evidence="8" type="ORF">GCM10011366_26640</name>
</gene>
<dbReference type="GO" id="GO:0051537">
    <property type="term" value="F:2 iron, 2 sulfur cluster binding"/>
    <property type="evidence" value="ECO:0007669"/>
    <property type="project" value="UniProtKB-KW"/>
</dbReference>
<evidence type="ECO:0000256" key="2">
    <source>
        <dbReference type="ARBA" id="ARBA00022723"/>
    </source>
</evidence>
<keyword evidence="9" id="KW-1185">Reference proteome</keyword>
<dbReference type="GO" id="GO:0046872">
    <property type="term" value="F:metal ion binding"/>
    <property type="evidence" value="ECO:0007669"/>
    <property type="project" value="UniProtKB-KW"/>
</dbReference>
<dbReference type="PROSITE" id="PS51300">
    <property type="entry name" value="NIRD"/>
    <property type="match status" value="1"/>
</dbReference>
<dbReference type="CDD" id="cd03529">
    <property type="entry name" value="Rieske_NirD"/>
    <property type="match status" value="1"/>
</dbReference>
<dbReference type="InterPro" id="IPR012748">
    <property type="entry name" value="Rieske-like_NirD"/>
</dbReference>
<comment type="caution">
    <text evidence="8">The sequence shown here is derived from an EMBL/GenBank/DDBJ whole genome shotgun (WGS) entry which is preliminary data.</text>
</comment>
<evidence type="ECO:0000256" key="4">
    <source>
        <dbReference type="ARBA" id="ARBA00023004"/>
    </source>
</evidence>
<feature type="domain" description="Rieske" evidence="7">
    <location>
        <begin position="13"/>
        <end position="116"/>
    </location>
</feature>
<evidence type="ECO:0000313" key="8">
    <source>
        <dbReference type="EMBL" id="GGF57465.1"/>
    </source>
</evidence>
<name>A0A917F7A4_9MICO</name>
<keyword evidence="2" id="KW-0479">Metal-binding</keyword>
<keyword evidence="3" id="KW-0560">Oxidoreductase</keyword>
<proteinExistence type="predicted"/>
<keyword evidence="5" id="KW-0411">Iron-sulfur</keyword>
<evidence type="ECO:0000259" key="7">
    <source>
        <dbReference type="PROSITE" id="PS51296"/>
    </source>
</evidence>
<evidence type="ECO:0000256" key="1">
    <source>
        <dbReference type="ARBA" id="ARBA00022714"/>
    </source>
</evidence>
<dbReference type="AlphaFoldDB" id="A0A917F7A4"/>
<keyword evidence="6" id="KW-0534">Nitrate assimilation</keyword>
<dbReference type="PANTHER" id="PTHR40562">
    <property type="match status" value="1"/>
</dbReference>
<dbReference type="InterPro" id="IPR017881">
    <property type="entry name" value="NirD"/>
</dbReference>
<dbReference type="Gene3D" id="2.102.10.10">
    <property type="entry name" value="Rieske [2Fe-2S] iron-sulphur domain"/>
    <property type="match status" value="1"/>
</dbReference>
<reference evidence="8" key="2">
    <citation type="submission" date="2020-09" db="EMBL/GenBank/DDBJ databases">
        <authorList>
            <person name="Sun Q."/>
            <person name="Zhou Y."/>
        </authorList>
    </citation>
    <scope>NUCLEOTIDE SEQUENCE</scope>
    <source>
        <strain evidence="8">CGMCC 1.12160</strain>
    </source>
</reference>
<dbReference type="GO" id="GO:0042128">
    <property type="term" value="P:nitrate assimilation"/>
    <property type="evidence" value="ECO:0007669"/>
    <property type="project" value="UniProtKB-KW"/>
</dbReference>
<organism evidence="8 9">
    <name type="scientific">Ornithinimicrobium tianjinense</name>
    <dbReference type="NCBI Taxonomy" id="1195761"/>
    <lineage>
        <taxon>Bacteria</taxon>
        <taxon>Bacillati</taxon>
        <taxon>Actinomycetota</taxon>
        <taxon>Actinomycetes</taxon>
        <taxon>Micrococcales</taxon>
        <taxon>Ornithinimicrobiaceae</taxon>
        <taxon>Ornithinimicrobium</taxon>
    </lineage>
</organism>
<reference evidence="8" key="1">
    <citation type="journal article" date="2014" name="Int. J. Syst. Evol. Microbiol.">
        <title>Complete genome sequence of Corynebacterium casei LMG S-19264T (=DSM 44701T), isolated from a smear-ripened cheese.</title>
        <authorList>
            <consortium name="US DOE Joint Genome Institute (JGI-PGF)"/>
            <person name="Walter F."/>
            <person name="Albersmeier A."/>
            <person name="Kalinowski J."/>
            <person name="Ruckert C."/>
        </authorList>
    </citation>
    <scope>NUCLEOTIDE SEQUENCE</scope>
    <source>
        <strain evidence="8">CGMCC 1.12160</strain>
    </source>
</reference>
<sequence length="129" mass="13284">MPSTTTTSHHVWTTVCRAADLAPCWGEAALVGDAQVAIFLVPEDGDLQVRAVSNIDPATGAAVMSRGIVGSRAGRPTVASPLHKDVYDLVTGECYTTPALHLPVWQVRQQDGVVAVAPLALAADAAAAG</sequence>
<dbReference type="GO" id="GO:0004497">
    <property type="term" value="F:monooxygenase activity"/>
    <property type="evidence" value="ECO:0007669"/>
    <property type="project" value="UniProtKB-ARBA"/>
</dbReference>
<dbReference type="SUPFAM" id="SSF50022">
    <property type="entry name" value="ISP domain"/>
    <property type="match status" value="1"/>
</dbReference>
<dbReference type="Pfam" id="PF13806">
    <property type="entry name" value="Rieske_2"/>
    <property type="match status" value="1"/>
</dbReference>
<dbReference type="InterPro" id="IPR036922">
    <property type="entry name" value="Rieske_2Fe-2S_sf"/>
</dbReference>
<evidence type="ECO:0000256" key="5">
    <source>
        <dbReference type="ARBA" id="ARBA00023014"/>
    </source>
</evidence>
<dbReference type="NCBIfam" id="TIGR02378">
    <property type="entry name" value="nirD_assim_sml"/>
    <property type="match status" value="1"/>
</dbReference>
<evidence type="ECO:0000313" key="9">
    <source>
        <dbReference type="Proteomes" id="UP000605670"/>
    </source>
</evidence>
<dbReference type="GO" id="GO:0016705">
    <property type="term" value="F:oxidoreductase activity, acting on paired donors, with incorporation or reduction of molecular oxygen"/>
    <property type="evidence" value="ECO:0007669"/>
    <property type="project" value="UniProtKB-ARBA"/>
</dbReference>